<feature type="compositionally biased region" description="Basic residues" evidence="1">
    <location>
        <begin position="1"/>
        <end position="16"/>
    </location>
</feature>
<feature type="region of interest" description="Disordered" evidence="1">
    <location>
        <begin position="1"/>
        <end position="39"/>
    </location>
</feature>
<evidence type="ECO:0000256" key="1">
    <source>
        <dbReference type="SAM" id="MobiDB-lite"/>
    </source>
</evidence>
<proteinExistence type="predicted"/>
<dbReference type="EMBL" id="JAWJWF010000046">
    <property type="protein sequence ID" value="KAK6624275.1"/>
    <property type="molecule type" value="Genomic_DNA"/>
</dbReference>
<organism evidence="2 3">
    <name type="scientific">Polyplax serrata</name>
    <name type="common">Common mouse louse</name>
    <dbReference type="NCBI Taxonomy" id="468196"/>
    <lineage>
        <taxon>Eukaryota</taxon>
        <taxon>Metazoa</taxon>
        <taxon>Ecdysozoa</taxon>
        <taxon>Arthropoda</taxon>
        <taxon>Hexapoda</taxon>
        <taxon>Insecta</taxon>
        <taxon>Pterygota</taxon>
        <taxon>Neoptera</taxon>
        <taxon>Paraneoptera</taxon>
        <taxon>Psocodea</taxon>
        <taxon>Troctomorpha</taxon>
        <taxon>Phthiraptera</taxon>
        <taxon>Anoplura</taxon>
        <taxon>Polyplacidae</taxon>
        <taxon>Polyplax</taxon>
    </lineage>
</organism>
<comment type="caution">
    <text evidence="2">The sequence shown here is derived from an EMBL/GenBank/DDBJ whole genome shotgun (WGS) entry which is preliminary data.</text>
</comment>
<reference evidence="2 3" key="1">
    <citation type="submission" date="2023-09" db="EMBL/GenBank/DDBJ databases">
        <title>Genomes of two closely related lineages of the louse Polyplax serrata with different host specificities.</title>
        <authorList>
            <person name="Martinu J."/>
            <person name="Tarabai H."/>
            <person name="Stefka J."/>
            <person name="Hypsa V."/>
        </authorList>
    </citation>
    <scope>NUCLEOTIDE SEQUENCE [LARGE SCALE GENOMIC DNA]</scope>
    <source>
        <strain evidence="2">98ZLc_SE</strain>
    </source>
</reference>
<gene>
    <name evidence="2" type="ORF">RUM44_011134</name>
</gene>
<sequence>MKKLKLNKSLSRRRKSSANSDPKTGRENKWTRDGEGAHVLQNKMKRTNDFLTEEKKIFQAENVLSQRKVYLPGLLLKRKKKGVEKEVKWESESKGVPRALYKK</sequence>
<dbReference type="Proteomes" id="UP001359485">
    <property type="component" value="Unassembled WGS sequence"/>
</dbReference>
<accession>A0ABR1AP71</accession>
<keyword evidence="3" id="KW-1185">Reference proteome</keyword>
<evidence type="ECO:0000313" key="2">
    <source>
        <dbReference type="EMBL" id="KAK6624275.1"/>
    </source>
</evidence>
<name>A0ABR1AP71_POLSC</name>
<protein>
    <submittedName>
        <fullName evidence="2">Uncharacterized protein</fullName>
    </submittedName>
</protein>
<evidence type="ECO:0000313" key="3">
    <source>
        <dbReference type="Proteomes" id="UP001359485"/>
    </source>
</evidence>
<feature type="compositionally biased region" description="Basic and acidic residues" evidence="1">
    <location>
        <begin position="23"/>
        <end position="36"/>
    </location>
</feature>